<reference evidence="3 4" key="1">
    <citation type="journal article" date="2009" name="Nat. Genet.">
        <title>The genome of the cucumber, Cucumis sativus L.</title>
        <authorList>
            <person name="Huang S."/>
            <person name="Li R."/>
            <person name="Zhang Z."/>
            <person name="Li L."/>
            <person name="Gu X."/>
            <person name="Fan W."/>
            <person name="Lucas W.J."/>
            <person name="Wang X."/>
            <person name="Xie B."/>
            <person name="Ni P."/>
            <person name="Ren Y."/>
            <person name="Zhu H."/>
            <person name="Li J."/>
            <person name="Lin K."/>
            <person name="Jin W."/>
            <person name="Fei Z."/>
            <person name="Li G."/>
            <person name="Staub J."/>
            <person name="Kilian A."/>
            <person name="van der Vossen E.A."/>
            <person name="Wu Y."/>
            <person name="Guo J."/>
            <person name="He J."/>
            <person name="Jia Z."/>
            <person name="Ren Y."/>
            <person name="Tian G."/>
            <person name="Lu Y."/>
            <person name="Ruan J."/>
            <person name="Qian W."/>
            <person name="Wang M."/>
            <person name="Huang Q."/>
            <person name="Li B."/>
            <person name="Xuan Z."/>
            <person name="Cao J."/>
            <person name="Asan"/>
            <person name="Wu Z."/>
            <person name="Zhang J."/>
            <person name="Cai Q."/>
            <person name="Bai Y."/>
            <person name="Zhao B."/>
            <person name="Han Y."/>
            <person name="Li Y."/>
            <person name="Li X."/>
            <person name="Wang S."/>
            <person name="Shi Q."/>
            <person name="Liu S."/>
            <person name="Cho W.K."/>
            <person name="Kim J.Y."/>
            <person name="Xu Y."/>
            <person name="Heller-Uszynska K."/>
            <person name="Miao H."/>
            <person name="Cheng Z."/>
            <person name="Zhang S."/>
            <person name="Wu J."/>
            <person name="Yang Y."/>
            <person name="Kang H."/>
            <person name="Li M."/>
            <person name="Liang H."/>
            <person name="Ren X."/>
            <person name="Shi Z."/>
            <person name="Wen M."/>
            <person name="Jian M."/>
            <person name="Yang H."/>
            <person name="Zhang G."/>
            <person name="Yang Z."/>
            <person name="Chen R."/>
            <person name="Liu S."/>
            <person name="Li J."/>
            <person name="Ma L."/>
            <person name="Liu H."/>
            <person name="Zhou Y."/>
            <person name="Zhao J."/>
            <person name="Fang X."/>
            <person name="Li G."/>
            <person name="Fang L."/>
            <person name="Li Y."/>
            <person name="Liu D."/>
            <person name="Zheng H."/>
            <person name="Zhang Y."/>
            <person name="Qin N."/>
            <person name="Li Z."/>
            <person name="Yang G."/>
            <person name="Yang S."/>
            <person name="Bolund L."/>
            <person name="Kristiansen K."/>
            <person name="Zheng H."/>
            <person name="Li S."/>
            <person name="Zhang X."/>
            <person name="Yang H."/>
            <person name="Wang J."/>
            <person name="Sun R."/>
            <person name="Zhang B."/>
            <person name="Jiang S."/>
            <person name="Wang J."/>
            <person name="Du Y."/>
            <person name="Li S."/>
        </authorList>
    </citation>
    <scope>NUCLEOTIDE SEQUENCE [LARGE SCALE GENOMIC DNA]</scope>
    <source>
        <strain evidence="4">cv. 9930</strain>
    </source>
</reference>
<name>A0A0A0LAG1_CUCSA</name>
<dbReference type="eggNOG" id="ENOG502QSYE">
    <property type="taxonomic scope" value="Eukaryota"/>
</dbReference>
<feature type="compositionally biased region" description="Basic and acidic residues" evidence="1">
    <location>
        <begin position="186"/>
        <end position="202"/>
    </location>
</feature>
<reference evidence="3 4" key="3">
    <citation type="journal article" date="2010" name="BMC Genomics">
        <title>Transcriptome sequencing and comparative analysis of cucumber flowers with different sex types.</title>
        <authorList>
            <person name="Guo S."/>
            <person name="Zheng Y."/>
            <person name="Joung J.G."/>
            <person name="Liu S."/>
            <person name="Zhang Z."/>
            <person name="Crasta O.R."/>
            <person name="Sobral B.W."/>
            <person name="Xu Y."/>
            <person name="Huang S."/>
            <person name="Fei Z."/>
        </authorList>
    </citation>
    <scope>NUCLEOTIDE SEQUENCE [LARGE SCALE GENOMIC DNA]</scope>
    <source>
        <strain evidence="4">cv. 9930</strain>
    </source>
</reference>
<dbReference type="AlphaFoldDB" id="A0A0A0LAG1"/>
<feature type="transmembrane region" description="Helical" evidence="2">
    <location>
        <begin position="29"/>
        <end position="50"/>
    </location>
</feature>
<dbReference type="Gramene" id="KGN58965">
    <property type="protein sequence ID" value="KGN58965"/>
    <property type="gene ID" value="Csa_3G740090"/>
</dbReference>
<dbReference type="EMBL" id="CM002924">
    <property type="protein sequence ID" value="KGN58965.1"/>
    <property type="molecule type" value="Genomic_DNA"/>
</dbReference>
<keyword evidence="2" id="KW-0812">Transmembrane</keyword>
<reference evidence="3 4" key="4">
    <citation type="journal article" date="2011" name="BMC Genomics">
        <title>RNA-Seq improves annotation of protein-coding genes in the cucumber genome.</title>
        <authorList>
            <person name="Li Z."/>
            <person name="Zhang Z."/>
            <person name="Yan P."/>
            <person name="Huang S."/>
            <person name="Fei Z."/>
            <person name="Lin K."/>
        </authorList>
    </citation>
    <scope>NUCLEOTIDE SEQUENCE [LARGE SCALE GENOMIC DNA]</scope>
    <source>
        <strain evidence="4">cv. 9930</strain>
    </source>
</reference>
<organism evidence="3 4">
    <name type="scientific">Cucumis sativus</name>
    <name type="common">Cucumber</name>
    <dbReference type="NCBI Taxonomy" id="3659"/>
    <lineage>
        <taxon>Eukaryota</taxon>
        <taxon>Viridiplantae</taxon>
        <taxon>Streptophyta</taxon>
        <taxon>Embryophyta</taxon>
        <taxon>Tracheophyta</taxon>
        <taxon>Spermatophyta</taxon>
        <taxon>Magnoliopsida</taxon>
        <taxon>eudicotyledons</taxon>
        <taxon>Gunneridae</taxon>
        <taxon>Pentapetalae</taxon>
        <taxon>rosids</taxon>
        <taxon>fabids</taxon>
        <taxon>Cucurbitales</taxon>
        <taxon>Cucurbitaceae</taxon>
        <taxon>Benincaseae</taxon>
        <taxon>Cucumis</taxon>
    </lineage>
</organism>
<dbReference type="Pfam" id="PF25105">
    <property type="entry name" value="DUF7813"/>
    <property type="match status" value="1"/>
</dbReference>
<evidence type="ECO:0000313" key="3">
    <source>
        <dbReference type="EMBL" id="KGN58965.1"/>
    </source>
</evidence>
<feature type="transmembrane region" description="Helical" evidence="2">
    <location>
        <begin position="354"/>
        <end position="379"/>
    </location>
</feature>
<dbReference type="STRING" id="3659.A0A0A0LAG1"/>
<dbReference type="OMA" id="CKDAHAD"/>
<feature type="transmembrane region" description="Helical" evidence="2">
    <location>
        <begin position="230"/>
        <end position="249"/>
    </location>
</feature>
<dbReference type="PANTHER" id="PTHR36353">
    <property type="entry name" value="TRANSMEMBRANE PROTEIN"/>
    <property type="match status" value="1"/>
</dbReference>
<evidence type="ECO:0000256" key="1">
    <source>
        <dbReference type="SAM" id="MobiDB-lite"/>
    </source>
</evidence>
<feature type="region of interest" description="Disordered" evidence="1">
    <location>
        <begin position="181"/>
        <end position="202"/>
    </location>
</feature>
<dbReference type="OrthoDB" id="1295726at2759"/>
<reference evidence="3 4" key="2">
    <citation type="journal article" date="2009" name="PLoS ONE">
        <title>An integrated genetic and cytogenetic map of the cucumber genome.</title>
        <authorList>
            <person name="Ren Y."/>
            <person name="Zhang Z."/>
            <person name="Liu J."/>
            <person name="Staub J.E."/>
            <person name="Han Y."/>
            <person name="Cheng Z."/>
            <person name="Li X."/>
            <person name="Lu J."/>
            <person name="Miao H."/>
            <person name="Kang H."/>
            <person name="Xie B."/>
            <person name="Gu X."/>
            <person name="Wang X."/>
            <person name="Du Y."/>
            <person name="Jin W."/>
            <person name="Huang S."/>
        </authorList>
    </citation>
    <scope>NUCLEOTIDE SEQUENCE [LARGE SCALE GENOMIC DNA]</scope>
    <source>
        <strain evidence="4">cv. 9930</strain>
    </source>
</reference>
<feature type="transmembrane region" description="Helical" evidence="2">
    <location>
        <begin position="428"/>
        <end position="451"/>
    </location>
</feature>
<proteinExistence type="predicted"/>
<dbReference type="KEGG" id="csv:101218916"/>
<sequence>MPAAMTDNHPRLDNLRSTSQLLREATASFTSNLFTFLFLSLLILSFRVVVENGTQYVTSFIDRDPSLKALLSRLDIAGEQRLLRTSEDSSLSASVARRQRRQRRRPFLHLTRVGTLDDDIFSGDGDDERGLFGTNRNHPPNASFVFFTQFSSISGFSDLVVDDGIRVSEVVRPGVGFKARSSSFSNDKESADDQEEKDRRLGGENVHQDMDRLVDLQFFVKGLELGRRDAAALFFFVSFLSAAYIWVMLGFLVTYSWASGIVFIAVLNDLTERFGSFVGMVWDGSRLGFKRLSGFILMRWAVRDALTQLLGLWYFGEIEDQYSFFKLFVRLKLMPFSIMSPWIRGYEKEISGFLFAWFLLDTLVAFIFAVDAWVVIVDARRTGREILKEGCYLILTMLNQAIQIKCLEAICCGSFMRWALARVCGKNVAMFFQSVGEVYFMVVWLTFYFAAKCRDAKVQGQRFGRRELEGLMEGVR</sequence>
<keyword evidence="2" id="KW-0472">Membrane</keyword>
<keyword evidence="2" id="KW-1133">Transmembrane helix</keyword>
<protein>
    <submittedName>
        <fullName evidence="3">Uncharacterized protein</fullName>
    </submittedName>
</protein>
<accession>A0A0A0LAG1</accession>
<dbReference type="InterPro" id="IPR056715">
    <property type="entry name" value="DUF7813"/>
</dbReference>
<evidence type="ECO:0000256" key="2">
    <source>
        <dbReference type="SAM" id="Phobius"/>
    </source>
</evidence>
<dbReference type="PANTHER" id="PTHR36353:SF1">
    <property type="entry name" value="TRANSMEMBRANE PROTEIN"/>
    <property type="match status" value="1"/>
</dbReference>
<dbReference type="Proteomes" id="UP000029981">
    <property type="component" value="Chromosome 3"/>
</dbReference>
<keyword evidence="4" id="KW-1185">Reference proteome</keyword>
<evidence type="ECO:0000313" key="4">
    <source>
        <dbReference type="Proteomes" id="UP000029981"/>
    </source>
</evidence>
<gene>
    <name evidence="3" type="ORF">Csa_3G740090</name>
</gene>